<gene>
    <name evidence="1" type="ORF">H010_05107</name>
</gene>
<dbReference type="InterPro" id="IPR006597">
    <property type="entry name" value="Sel1-like"/>
</dbReference>
<dbReference type="RefSeq" id="WP_068172689.1">
    <property type="nucleotide sequence ID" value="NZ_AOGK01000003.1"/>
</dbReference>
<name>A0A9X4NNJ8_9BURK</name>
<dbReference type="PANTHER" id="PTHR11102">
    <property type="entry name" value="SEL-1-LIKE PROTEIN"/>
    <property type="match status" value="1"/>
</dbReference>
<sequence length="321" mass="34853">MSPLTDPWVTAEIERLKNQAMRVAPAAQDASSAQQRRNAAQAAWYLGLIYFHGAGVQQNLPQAQQWFTKAHALGHPLASAGLAMCEIDGCVGPANPVAARPWIQQLRRTSMPRALFLEWLVEYRLAPITFNPGLAPGTSATVALPAYDLLTRAANAGDPHARIEIGLGLAVARQWTAALTQLELAAPRSAVAAANAAVVRDMLAREQTPDSGTPRQARTLLQEARRQHRGEGVTANYSEALRLYRQAEAAGSEEAGRMLALISSRPAADGGVNIEWMRQLAYVDLSQAIPTLGSPASGYRLQREPSPLFDLMPEGWRNRIR</sequence>
<accession>A0A9X4NNJ8</accession>
<dbReference type="Proteomes" id="UP001152876">
    <property type="component" value="Unassembled WGS sequence"/>
</dbReference>
<dbReference type="Gene3D" id="1.25.40.10">
    <property type="entry name" value="Tetratricopeptide repeat domain"/>
    <property type="match status" value="2"/>
</dbReference>
<comment type="caution">
    <text evidence="1">The sequence shown here is derived from an EMBL/GenBank/DDBJ whole genome shotgun (WGS) entry which is preliminary data.</text>
</comment>
<dbReference type="InterPro" id="IPR050767">
    <property type="entry name" value="Sel1_AlgK"/>
</dbReference>
<dbReference type="SMART" id="SM00671">
    <property type="entry name" value="SEL1"/>
    <property type="match status" value="2"/>
</dbReference>
<proteinExistence type="predicted"/>
<keyword evidence="2" id="KW-1185">Reference proteome</keyword>
<dbReference type="InterPro" id="IPR011990">
    <property type="entry name" value="TPR-like_helical_dom_sf"/>
</dbReference>
<dbReference type="AlphaFoldDB" id="A0A9X4NNJ8"/>
<dbReference type="SUPFAM" id="SSF81901">
    <property type="entry name" value="HCP-like"/>
    <property type="match status" value="2"/>
</dbReference>
<reference evidence="1" key="1">
    <citation type="submission" date="2013-01" db="EMBL/GenBank/DDBJ databases">
        <title>Genome draft of Hydrogenophaga taeniospiralis 2K1.</title>
        <authorList>
            <person name="Gomila M."/>
            <person name="Lalucat J."/>
        </authorList>
    </citation>
    <scope>NUCLEOTIDE SEQUENCE</scope>
    <source>
        <strain evidence="1">CCUG 15921</strain>
    </source>
</reference>
<organism evidence="1 2">
    <name type="scientific">Hydrogenophaga taeniospiralis CCUG 15921</name>
    <dbReference type="NCBI Taxonomy" id="1281780"/>
    <lineage>
        <taxon>Bacteria</taxon>
        <taxon>Pseudomonadati</taxon>
        <taxon>Pseudomonadota</taxon>
        <taxon>Betaproteobacteria</taxon>
        <taxon>Burkholderiales</taxon>
        <taxon>Comamonadaceae</taxon>
        <taxon>Hydrogenophaga</taxon>
    </lineage>
</organism>
<evidence type="ECO:0000313" key="2">
    <source>
        <dbReference type="Proteomes" id="UP001152876"/>
    </source>
</evidence>
<evidence type="ECO:0000313" key="1">
    <source>
        <dbReference type="EMBL" id="MDG5974620.1"/>
    </source>
</evidence>
<dbReference type="Pfam" id="PF08238">
    <property type="entry name" value="Sel1"/>
    <property type="match status" value="3"/>
</dbReference>
<dbReference type="EMBL" id="AOGK01000003">
    <property type="protein sequence ID" value="MDG5974620.1"/>
    <property type="molecule type" value="Genomic_DNA"/>
</dbReference>
<dbReference type="PANTHER" id="PTHR11102:SF160">
    <property type="entry name" value="ERAD-ASSOCIATED E3 UBIQUITIN-PROTEIN LIGASE COMPONENT HRD3"/>
    <property type="match status" value="1"/>
</dbReference>
<protein>
    <submittedName>
        <fullName evidence="1">Sel1 domain-containing protein repeat-containing protein</fullName>
    </submittedName>
</protein>